<evidence type="ECO:0000313" key="4">
    <source>
        <dbReference type="EMBL" id="GAB63906.1"/>
    </source>
</evidence>
<keyword evidence="2 3" id="KW-0802">TPR repeat</keyword>
<dbReference type="Pfam" id="PF13432">
    <property type="entry name" value="TPR_16"/>
    <property type="match status" value="1"/>
</dbReference>
<proteinExistence type="predicted"/>
<feature type="repeat" description="TPR" evidence="3">
    <location>
        <begin position="29"/>
        <end position="62"/>
    </location>
</feature>
<reference evidence="4 5" key="1">
    <citation type="journal article" date="2012" name="FEBS Lett.">
        <title>Anammox organism KSU-1 expresses a NirK-type copper-containing nitrite reductase instead of a NirS-type with cytochrome cd1.</title>
        <authorList>
            <person name="Hira D."/>
            <person name="Toh H."/>
            <person name="Migita C.T."/>
            <person name="Okubo H."/>
            <person name="Nishiyama T."/>
            <person name="Hattori M."/>
            <person name="Furukawa K."/>
            <person name="Fujii T."/>
        </authorList>
    </citation>
    <scope>NUCLEOTIDE SEQUENCE [LARGE SCALE GENOMIC DNA]</scope>
</reference>
<dbReference type="PROSITE" id="PS50005">
    <property type="entry name" value="TPR"/>
    <property type="match status" value="5"/>
</dbReference>
<dbReference type="Pfam" id="PF07719">
    <property type="entry name" value="TPR_2"/>
    <property type="match status" value="1"/>
</dbReference>
<dbReference type="PROSITE" id="PS51257">
    <property type="entry name" value="PROKAR_LIPOPROTEIN"/>
    <property type="match status" value="1"/>
</dbReference>
<dbReference type="OrthoDB" id="9791784at2"/>
<evidence type="ECO:0000313" key="5">
    <source>
        <dbReference type="Proteomes" id="UP000002985"/>
    </source>
</evidence>
<dbReference type="InterPro" id="IPR011990">
    <property type="entry name" value="TPR-like_helical_dom_sf"/>
</dbReference>
<dbReference type="PANTHER" id="PTHR44858:SF1">
    <property type="entry name" value="UDP-N-ACETYLGLUCOSAMINE--PEPTIDE N-ACETYLGLUCOSAMINYLTRANSFERASE SPINDLY-RELATED"/>
    <property type="match status" value="1"/>
</dbReference>
<feature type="repeat" description="TPR" evidence="3">
    <location>
        <begin position="97"/>
        <end position="130"/>
    </location>
</feature>
<organism evidence="4 5">
    <name type="scientific">Candidatus Jettenia caeni</name>
    <dbReference type="NCBI Taxonomy" id="247490"/>
    <lineage>
        <taxon>Bacteria</taxon>
        <taxon>Pseudomonadati</taxon>
        <taxon>Planctomycetota</taxon>
        <taxon>Candidatus Brocadiia</taxon>
        <taxon>Candidatus Brocadiales</taxon>
        <taxon>Candidatus Brocadiaceae</taxon>
        <taxon>Candidatus Jettenia</taxon>
    </lineage>
</organism>
<dbReference type="EMBL" id="BAFH01000004">
    <property type="protein sequence ID" value="GAB63906.1"/>
    <property type="molecule type" value="Genomic_DNA"/>
</dbReference>
<dbReference type="SMART" id="SM00028">
    <property type="entry name" value="TPR"/>
    <property type="match status" value="5"/>
</dbReference>
<dbReference type="Gene3D" id="1.25.40.10">
    <property type="entry name" value="Tetratricopeptide repeat domain"/>
    <property type="match status" value="2"/>
</dbReference>
<keyword evidence="1" id="KW-0677">Repeat</keyword>
<dbReference type="SUPFAM" id="SSF81901">
    <property type="entry name" value="HCP-like"/>
    <property type="match status" value="1"/>
</dbReference>
<name>I3IQB1_9BACT</name>
<evidence type="ECO:0000256" key="2">
    <source>
        <dbReference type="ARBA" id="ARBA00022803"/>
    </source>
</evidence>
<evidence type="ECO:0000256" key="1">
    <source>
        <dbReference type="ARBA" id="ARBA00022737"/>
    </source>
</evidence>
<protein>
    <submittedName>
        <fullName evidence="4">Uncharacterized protein</fullName>
    </submittedName>
</protein>
<dbReference type="InterPro" id="IPR050498">
    <property type="entry name" value="Ycf3"/>
</dbReference>
<dbReference type="AlphaFoldDB" id="I3IQB1"/>
<accession>I3IQB1</accession>
<dbReference type="Pfam" id="PF13424">
    <property type="entry name" value="TPR_12"/>
    <property type="match status" value="1"/>
</dbReference>
<sequence>MIKQHIILVKIIAGLLLICFLVTGCGDKASYHDRKGLALYNQRKYDESIAEFKKALEVNPNHYNARFDLGVVYYTKGMVNESIAELKKAIDANPDEPKAHYNIAFAYVANKKFEDAISEYQKAIDLFAVKKDKKEAEGYLYLAITYSLIEKNEEAFIACKRALEINPNLEDGHYFMGVCYFKKNMFDDSIAELKKAVQLNPKSEKAHSVLSVIYDKLGMVNEVMEQNRILRQLSFERENDERYSKK</sequence>
<dbReference type="PANTHER" id="PTHR44858">
    <property type="entry name" value="TETRATRICOPEPTIDE REPEAT PROTEIN 6"/>
    <property type="match status" value="1"/>
</dbReference>
<feature type="repeat" description="TPR" evidence="3">
    <location>
        <begin position="63"/>
        <end position="96"/>
    </location>
</feature>
<dbReference type="Proteomes" id="UP000002985">
    <property type="component" value="Unassembled WGS sequence"/>
</dbReference>
<feature type="repeat" description="TPR" evidence="3">
    <location>
        <begin position="170"/>
        <end position="203"/>
    </location>
</feature>
<keyword evidence="5" id="KW-1185">Reference proteome</keyword>
<feature type="repeat" description="TPR" evidence="3">
    <location>
        <begin position="136"/>
        <end position="169"/>
    </location>
</feature>
<dbReference type="eggNOG" id="COG0457">
    <property type="taxonomic scope" value="Bacteria"/>
</dbReference>
<dbReference type="InterPro" id="IPR013105">
    <property type="entry name" value="TPR_2"/>
</dbReference>
<evidence type="ECO:0000256" key="3">
    <source>
        <dbReference type="PROSITE-ProRule" id="PRU00339"/>
    </source>
</evidence>
<dbReference type="InterPro" id="IPR019734">
    <property type="entry name" value="TPR_rpt"/>
</dbReference>
<gene>
    <name evidence="4" type="ORF">KSU1_D0597</name>
</gene>
<dbReference type="STRING" id="247490.KSU1_D0597"/>
<comment type="caution">
    <text evidence="4">The sequence shown here is derived from an EMBL/GenBank/DDBJ whole genome shotgun (WGS) entry which is preliminary data.</text>
</comment>